<evidence type="ECO:0000256" key="4">
    <source>
        <dbReference type="ARBA" id="ARBA00022617"/>
    </source>
</evidence>
<proteinExistence type="inferred from homology"/>
<evidence type="ECO:0000256" key="5">
    <source>
        <dbReference type="ARBA" id="ARBA00022660"/>
    </source>
</evidence>
<evidence type="ECO:0000256" key="18">
    <source>
        <dbReference type="SAM" id="Phobius"/>
    </source>
</evidence>
<dbReference type="PROSITE" id="PS50999">
    <property type="entry name" value="COX2_TM"/>
    <property type="match status" value="1"/>
</dbReference>
<keyword evidence="12 17" id="KW-0186">Copper</keyword>
<dbReference type="Pfam" id="PF00034">
    <property type="entry name" value="Cytochrom_C"/>
    <property type="match status" value="1"/>
</dbReference>
<dbReference type="CDD" id="cd13915">
    <property type="entry name" value="CuRO_HCO_II_like_2"/>
    <property type="match status" value="1"/>
</dbReference>
<dbReference type="InterPro" id="IPR036257">
    <property type="entry name" value="Cyt_c_oxidase_su2_TM_sf"/>
</dbReference>
<evidence type="ECO:0000259" key="21">
    <source>
        <dbReference type="PROSITE" id="PS51007"/>
    </source>
</evidence>
<keyword evidence="6 16" id="KW-0812">Transmembrane</keyword>
<keyword evidence="5 16" id="KW-0679">Respiratory chain</keyword>
<feature type="transmembrane region" description="Helical" evidence="18">
    <location>
        <begin position="26"/>
        <end position="47"/>
    </location>
</feature>
<dbReference type="PANTHER" id="PTHR22888">
    <property type="entry name" value="CYTOCHROME C OXIDASE, SUBUNIT II"/>
    <property type="match status" value="1"/>
</dbReference>
<comment type="catalytic activity">
    <reaction evidence="17">
        <text>4 Fe(II)-[cytochrome c] + O2 + 8 H(+)(in) = 4 Fe(III)-[cytochrome c] + 2 H2O + 4 H(+)(out)</text>
        <dbReference type="Rhea" id="RHEA:11436"/>
        <dbReference type="Rhea" id="RHEA-COMP:10350"/>
        <dbReference type="Rhea" id="RHEA-COMP:14399"/>
        <dbReference type="ChEBI" id="CHEBI:15377"/>
        <dbReference type="ChEBI" id="CHEBI:15378"/>
        <dbReference type="ChEBI" id="CHEBI:15379"/>
        <dbReference type="ChEBI" id="CHEBI:29033"/>
        <dbReference type="ChEBI" id="CHEBI:29034"/>
        <dbReference type="EC" id="7.1.1.9"/>
    </reaction>
</comment>
<dbReference type="InterPro" id="IPR001505">
    <property type="entry name" value="Copper_CuA"/>
</dbReference>
<dbReference type="SUPFAM" id="SSF46626">
    <property type="entry name" value="Cytochrome c"/>
    <property type="match status" value="1"/>
</dbReference>
<dbReference type="SUPFAM" id="SSF49503">
    <property type="entry name" value="Cupredoxins"/>
    <property type="match status" value="1"/>
</dbReference>
<dbReference type="Proteomes" id="UP001374803">
    <property type="component" value="Chromosome"/>
</dbReference>
<dbReference type="EMBL" id="CP089983">
    <property type="protein sequence ID" value="WXB07417.1"/>
    <property type="molecule type" value="Genomic_DNA"/>
</dbReference>
<keyword evidence="23" id="KW-1185">Reference proteome</keyword>
<dbReference type="PROSITE" id="PS00078">
    <property type="entry name" value="COX2"/>
    <property type="match status" value="1"/>
</dbReference>
<dbReference type="InterPro" id="IPR008972">
    <property type="entry name" value="Cupredoxin"/>
</dbReference>
<evidence type="ECO:0000256" key="14">
    <source>
        <dbReference type="ARBA" id="ARBA00024688"/>
    </source>
</evidence>
<feature type="domain" description="Cytochrome c" evidence="21">
    <location>
        <begin position="217"/>
        <end position="311"/>
    </location>
</feature>
<keyword evidence="9 16" id="KW-0249">Electron transport</keyword>
<evidence type="ECO:0000259" key="19">
    <source>
        <dbReference type="PROSITE" id="PS50857"/>
    </source>
</evidence>
<dbReference type="InterPro" id="IPR036909">
    <property type="entry name" value="Cyt_c-like_dom_sf"/>
</dbReference>
<accession>A0ABZ2L904</accession>
<evidence type="ECO:0000313" key="22">
    <source>
        <dbReference type="EMBL" id="WXB07417.1"/>
    </source>
</evidence>
<evidence type="ECO:0000256" key="8">
    <source>
        <dbReference type="ARBA" id="ARBA00022967"/>
    </source>
</evidence>
<dbReference type="Pfam" id="PF00116">
    <property type="entry name" value="COX2"/>
    <property type="match status" value="1"/>
</dbReference>
<dbReference type="InterPro" id="IPR002429">
    <property type="entry name" value="CcO_II-like_C"/>
</dbReference>
<evidence type="ECO:0000256" key="16">
    <source>
        <dbReference type="RuleBase" id="RU000456"/>
    </source>
</evidence>
<evidence type="ECO:0000259" key="20">
    <source>
        <dbReference type="PROSITE" id="PS50999"/>
    </source>
</evidence>
<keyword evidence="8" id="KW-1278">Translocase</keyword>
<evidence type="ECO:0000256" key="7">
    <source>
        <dbReference type="ARBA" id="ARBA00022723"/>
    </source>
</evidence>
<evidence type="ECO:0000256" key="1">
    <source>
        <dbReference type="ARBA" id="ARBA00004141"/>
    </source>
</evidence>
<evidence type="ECO:0000256" key="10">
    <source>
        <dbReference type="ARBA" id="ARBA00022989"/>
    </source>
</evidence>
<dbReference type="PROSITE" id="PS51007">
    <property type="entry name" value="CYTC"/>
    <property type="match status" value="1"/>
</dbReference>
<evidence type="ECO:0000256" key="3">
    <source>
        <dbReference type="ARBA" id="ARBA00022448"/>
    </source>
</evidence>
<dbReference type="EC" id="7.1.1.9" evidence="17"/>
<keyword evidence="10 18" id="KW-1133">Transmembrane helix</keyword>
<evidence type="ECO:0000256" key="11">
    <source>
        <dbReference type="ARBA" id="ARBA00023004"/>
    </source>
</evidence>
<evidence type="ECO:0000256" key="6">
    <source>
        <dbReference type="ARBA" id="ARBA00022692"/>
    </source>
</evidence>
<feature type="domain" description="Cytochrome oxidase subunit II copper A binding" evidence="19">
    <location>
        <begin position="97"/>
        <end position="208"/>
    </location>
</feature>
<evidence type="ECO:0000256" key="12">
    <source>
        <dbReference type="ARBA" id="ARBA00023008"/>
    </source>
</evidence>
<comment type="similarity">
    <text evidence="2 16">Belongs to the cytochrome c oxidase subunit 2 family.</text>
</comment>
<evidence type="ECO:0000313" key="23">
    <source>
        <dbReference type="Proteomes" id="UP001374803"/>
    </source>
</evidence>
<evidence type="ECO:0000256" key="15">
    <source>
        <dbReference type="PROSITE-ProRule" id="PRU00433"/>
    </source>
</evidence>
<dbReference type="InterPro" id="IPR009056">
    <property type="entry name" value="Cyt_c-like_dom"/>
</dbReference>
<sequence length="311" mass="34688">MVSPDNFQLPEQLSTGAAEVDDLYMFVYWFSLIFTAIIVAVMIYCIVKFRRRPGVKAEPVGHNLVMELVWTFGPVVFIAILFHLGFKVYVHNAVAQEGAMEIRARGRQWLWEFQYPNGSTATNELKLPVGKPVKFIISSDDVLHSFYVPGARLKRDAVPGMYTNITFTPTKLGPMQVFCAEYCGTSHSGMLAMIEVMTPEAFQKFLDEGDKPPAGTSPEEYGATLYKKNACNTCHSVDGSKMPGPTWKGLWGKQEQMADGSTVQVDENYVKESILKPQAKIAAGFTTTQMPPFTLKDPQIDAIIAYMKTLK</sequence>
<evidence type="ECO:0000256" key="2">
    <source>
        <dbReference type="ARBA" id="ARBA00007866"/>
    </source>
</evidence>
<dbReference type="NCBIfam" id="TIGR02866">
    <property type="entry name" value="CoxB"/>
    <property type="match status" value="1"/>
</dbReference>
<comment type="subcellular location">
    <subcellularLocation>
        <location evidence="16">Cell membrane</location>
        <topology evidence="16">Multi-pass membrane protein</topology>
    </subcellularLocation>
    <subcellularLocation>
        <location evidence="1">Membrane</location>
        <topology evidence="1">Multi-pass membrane protein</topology>
    </subcellularLocation>
</comment>
<organism evidence="22 23">
    <name type="scientific">Pendulispora rubella</name>
    <dbReference type="NCBI Taxonomy" id="2741070"/>
    <lineage>
        <taxon>Bacteria</taxon>
        <taxon>Pseudomonadati</taxon>
        <taxon>Myxococcota</taxon>
        <taxon>Myxococcia</taxon>
        <taxon>Myxococcales</taxon>
        <taxon>Sorangiineae</taxon>
        <taxon>Pendulisporaceae</taxon>
        <taxon>Pendulispora</taxon>
    </lineage>
</organism>
<reference evidence="22" key="1">
    <citation type="submission" date="2021-12" db="EMBL/GenBank/DDBJ databases">
        <title>Discovery of the Pendulisporaceae a myxobacterial family with distinct sporulation behavior and unique specialized metabolism.</title>
        <authorList>
            <person name="Garcia R."/>
            <person name="Popoff A."/>
            <person name="Bader C.D."/>
            <person name="Loehr J."/>
            <person name="Walesch S."/>
            <person name="Walt C."/>
            <person name="Boldt J."/>
            <person name="Bunk B."/>
            <person name="Haeckl F.J.F.P.J."/>
            <person name="Gunesch A.P."/>
            <person name="Birkelbach J."/>
            <person name="Nuebel U."/>
            <person name="Pietschmann T."/>
            <person name="Bach T."/>
            <person name="Mueller R."/>
        </authorList>
    </citation>
    <scope>NUCLEOTIDE SEQUENCE</scope>
    <source>
        <strain evidence="22">MSr11367</strain>
    </source>
</reference>
<comment type="cofactor">
    <cofactor evidence="17">
        <name>Cu cation</name>
        <dbReference type="ChEBI" id="CHEBI:23378"/>
    </cofactor>
    <text evidence="17">Binds a copper A center.</text>
</comment>
<dbReference type="Pfam" id="PF02790">
    <property type="entry name" value="COX2_TM"/>
    <property type="match status" value="1"/>
</dbReference>
<keyword evidence="7 15" id="KW-0479">Metal-binding</keyword>
<evidence type="ECO:0000256" key="17">
    <source>
        <dbReference type="RuleBase" id="RU004024"/>
    </source>
</evidence>
<keyword evidence="13 18" id="KW-0472">Membrane</keyword>
<feature type="transmembrane region" description="Helical" evidence="18">
    <location>
        <begin position="68"/>
        <end position="86"/>
    </location>
</feature>
<gene>
    <name evidence="22" type="primary">coxB</name>
    <name evidence="22" type="ORF">LVJ94_09240</name>
</gene>
<dbReference type="InterPro" id="IPR011759">
    <property type="entry name" value="Cyt_c_oxidase_su2_TM_dom"/>
</dbReference>
<dbReference type="SUPFAM" id="SSF81464">
    <property type="entry name" value="Cytochrome c oxidase subunit II-like, transmembrane region"/>
    <property type="match status" value="1"/>
</dbReference>
<dbReference type="Gene3D" id="2.60.40.420">
    <property type="entry name" value="Cupredoxins - blue copper proteins"/>
    <property type="match status" value="1"/>
</dbReference>
<keyword evidence="4 15" id="KW-0349">Heme</keyword>
<protein>
    <recommendedName>
        <fullName evidence="17">Cytochrome c oxidase subunit 2</fullName>
        <ecNumber evidence="17">7.1.1.9</ecNumber>
    </recommendedName>
</protein>
<keyword evidence="3 16" id="KW-0813">Transport</keyword>
<dbReference type="InterPro" id="IPR014222">
    <property type="entry name" value="Cyt_c_oxidase_su2"/>
</dbReference>
<dbReference type="Gene3D" id="1.10.287.90">
    <property type="match status" value="1"/>
</dbReference>
<comment type="function">
    <text evidence="14 17">Subunits I and II form the functional core of the enzyme complex. Electrons originating in cytochrome c are transferred via heme a and Cu(A) to the binuclear center formed by heme a3 and Cu(B).</text>
</comment>
<dbReference type="InterPro" id="IPR045187">
    <property type="entry name" value="CcO_II"/>
</dbReference>
<evidence type="ECO:0000256" key="9">
    <source>
        <dbReference type="ARBA" id="ARBA00022982"/>
    </source>
</evidence>
<evidence type="ECO:0000256" key="13">
    <source>
        <dbReference type="ARBA" id="ARBA00023136"/>
    </source>
</evidence>
<dbReference type="PANTHER" id="PTHR22888:SF9">
    <property type="entry name" value="CYTOCHROME C OXIDASE SUBUNIT 2"/>
    <property type="match status" value="1"/>
</dbReference>
<feature type="domain" description="Cytochrome oxidase subunit II transmembrane region profile" evidence="20">
    <location>
        <begin position="1"/>
        <end position="96"/>
    </location>
</feature>
<name>A0ABZ2L904_9BACT</name>
<dbReference type="PROSITE" id="PS50857">
    <property type="entry name" value="COX2_CUA"/>
    <property type="match status" value="1"/>
</dbReference>
<keyword evidence="11 15" id="KW-0408">Iron</keyword>
<dbReference type="RefSeq" id="WP_394837079.1">
    <property type="nucleotide sequence ID" value="NZ_CP089929.1"/>
</dbReference>